<sequence>MSKQETTLTDPASPATSSPPESPRDYSALRRDALLDIFRRVPHADILRGAGLVRASWRRLAVAEPALWRHIDLSADEDKIVSPKYAPAQWQAMARAAVDRSAGQCQSFRGRADGDFLAYLADRSPALRSIHACHVSWIYMPRRGFIEGVIEKLPLLERLVMSRGYFHASAELLDAGGCYNSCALGYRLRERCQRTIKNLYKNGFLYADVKRGCEMWVPGLRCGSLGSGHNSGGGGAWLRQAALGTGPCSVPYAGGLMLPGLPHRASRLCAPPTQPQL</sequence>
<proteinExistence type="predicted"/>
<evidence type="ECO:0000259" key="2">
    <source>
        <dbReference type="Pfam" id="PF12937"/>
    </source>
</evidence>
<organism evidence="3">
    <name type="scientific">Setaria italica</name>
    <name type="common">Foxtail millet</name>
    <name type="synonym">Panicum italicum</name>
    <dbReference type="NCBI Taxonomy" id="4555"/>
    <lineage>
        <taxon>Eukaryota</taxon>
        <taxon>Viridiplantae</taxon>
        <taxon>Streptophyta</taxon>
        <taxon>Embryophyta</taxon>
        <taxon>Tracheophyta</taxon>
        <taxon>Spermatophyta</taxon>
        <taxon>Magnoliopsida</taxon>
        <taxon>Liliopsida</taxon>
        <taxon>Poales</taxon>
        <taxon>Poaceae</taxon>
        <taxon>PACMAD clade</taxon>
        <taxon>Panicoideae</taxon>
        <taxon>Panicodae</taxon>
        <taxon>Paniceae</taxon>
        <taxon>Cenchrinae</taxon>
        <taxon>Setaria</taxon>
    </lineage>
</organism>
<protein>
    <recommendedName>
        <fullName evidence="2">F-box domain-containing protein</fullName>
    </recommendedName>
</protein>
<gene>
    <name evidence="3" type="ORF">SETIT_5G345200v2</name>
</gene>
<dbReference type="PANTHER" id="PTHR38926">
    <property type="entry name" value="F-BOX DOMAIN CONTAINING PROTEIN, EXPRESSED"/>
    <property type="match status" value="1"/>
</dbReference>
<dbReference type="OrthoDB" id="688218at2759"/>
<dbReference type="InterPro" id="IPR001810">
    <property type="entry name" value="F-box_dom"/>
</dbReference>
<feature type="compositionally biased region" description="Low complexity" evidence="1">
    <location>
        <begin position="1"/>
        <end position="19"/>
    </location>
</feature>
<feature type="domain" description="F-box" evidence="2">
    <location>
        <begin position="32"/>
        <end position="73"/>
    </location>
</feature>
<feature type="region of interest" description="Disordered" evidence="1">
    <location>
        <begin position="1"/>
        <end position="25"/>
    </location>
</feature>
<evidence type="ECO:0000256" key="1">
    <source>
        <dbReference type="SAM" id="MobiDB-lite"/>
    </source>
</evidence>
<accession>A0A368RC22</accession>
<dbReference type="EMBL" id="CM003532">
    <property type="protein sequence ID" value="RCV27693.1"/>
    <property type="molecule type" value="Genomic_DNA"/>
</dbReference>
<dbReference type="AlphaFoldDB" id="A0A368RC22"/>
<reference evidence="3" key="2">
    <citation type="submission" date="2015-07" db="EMBL/GenBank/DDBJ databases">
        <authorList>
            <person name="Noorani M."/>
        </authorList>
    </citation>
    <scope>NUCLEOTIDE SEQUENCE</scope>
    <source>
        <strain evidence="3">Yugu1</strain>
    </source>
</reference>
<reference evidence="3" key="1">
    <citation type="journal article" date="2012" name="Nat. Biotechnol.">
        <title>Reference genome sequence of the model plant Setaria.</title>
        <authorList>
            <person name="Bennetzen J.L."/>
            <person name="Schmutz J."/>
            <person name="Wang H."/>
            <person name="Percifield R."/>
            <person name="Hawkins J."/>
            <person name="Pontaroli A.C."/>
            <person name="Estep M."/>
            <person name="Feng L."/>
            <person name="Vaughn J.N."/>
            <person name="Grimwood J."/>
            <person name="Jenkins J."/>
            <person name="Barry K."/>
            <person name="Lindquist E."/>
            <person name="Hellsten U."/>
            <person name="Deshpande S."/>
            <person name="Wang X."/>
            <person name="Wu X."/>
            <person name="Mitros T."/>
            <person name="Triplett J."/>
            <person name="Yang X."/>
            <person name="Ye C.Y."/>
            <person name="Mauro-Herrera M."/>
            <person name="Wang L."/>
            <person name="Li P."/>
            <person name="Sharma M."/>
            <person name="Sharma R."/>
            <person name="Ronald P.C."/>
            <person name="Panaud O."/>
            <person name="Kellogg E.A."/>
            <person name="Brutnell T.P."/>
            <person name="Doust A.N."/>
            <person name="Tuskan G.A."/>
            <person name="Rokhsar D."/>
            <person name="Devos K.M."/>
        </authorList>
    </citation>
    <scope>NUCLEOTIDE SEQUENCE [LARGE SCALE GENOMIC DNA]</scope>
    <source>
        <strain evidence="3">Yugu1</strain>
    </source>
</reference>
<dbReference type="InterPro" id="IPR036047">
    <property type="entry name" value="F-box-like_dom_sf"/>
</dbReference>
<evidence type="ECO:0000313" key="3">
    <source>
        <dbReference type="EMBL" id="RCV27693.1"/>
    </source>
</evidence>
<dbReference type="STRING" id="4555.A0A368RC22"/>
<dbReference type="PANTHER" id="PTHR38926:SF69">
    <property type="entry name" value="F-BOX DOMAIN-CONTAINING PROTEIN"/>
    <property type="match status" value="1"/>
</dbReference>
<dbReference type="SUPFAM" id="SSF81383">
    <property type="entry name" value="F-box domain"/>
    <property type="match status" value="1"/>
</dbReference>
<name>A0A368RC22_SETIT</name>
<dbReference type="Pfam" id="PF12937">
    <property type="entry name" value="F-box-like"/>
    <property type="match status" value="1"/>
</dbReference>
<dbReference type="Gene3D" id="1.20.1280.50">
    <property type="match status" value="1"/>
</dbReference>